<evidence type="ECO:0000259" key="1">
    <source>
        <dbReference type="PROSITE" id="PS51186"/>
    </source>
</evidence>
<dbReference type="AlphaFoldDB" id="A0A7G9G694"/>
<keyword evidence="2" id="KW-0808">Transferase</keyword>
<dbReference type="InterPro" id="IPR016181">
    <property type="entry name" value="Acyl_CoA_acyltransferase"/>
</dbReference>
<dbReference type="RefSeq" id="WP_249303734.1">
    <property type="nucleotide sequence ID" value="NZ_CP060634.1"/>
</dbReference>
<dbReference type="PROSITE" id="PS51186">
    <property type="entry name" value="GNAT"/>
    <property type="match status" value="1"/>
</dbReference>
<evidence type="ECO:0000313" key="2">
    <source>
        <dbReference type="EMBL" id="QNM06326.1"/>
    </source>
</evidence>
<proteinExistence type="predicted"/>
<gene>
    <name evidence="2" type="ORF">H9Q78_04085</name>
</gene>
<keyword evidence="3" id="KW-1185">Reference proteome</keyword>
<sequence length="143" mass="16396">MIRYVKPEDEIQILSMMELVKGDFVGYEETDFLNAVHMAAEKKEALLEEQDGMAVAMLLFSREMKEISFLAVHPDFRKRGIAKRLIMDLLSNFEKGDILQVVTFRAGDEKGTAARACYRACGFVDDEELTVFEYPCQKMILEI</sequence>
<feature type="domain" description="N-acetyltransferase" evidence="1">
    <location>
        <begin position="1"/>
        <end position="143"/>
    </location>
</feature>
<dbReference type="CDD" id="cd04301">
    <property type="entry name" value="NAT_SF"/>
    <property type="match status" value="1"/>
</dbReference>
<dbReference type="EMBL" id="CP060634">
    <property type="protein sequence ID" value="QNM06326.1"/>
    <property type="molecule type" value="Genomic_DNA"/>
</dbReference>
<dbReference type="SUPFAM" id="SSF55729">
    <property type="entry name" value="Acyl-CoA N-acyltransferases (Nat)"/>
    <property type="match status" value="1"/>
</dbReference>
<organism evidence="2 3">
    <name type="scientific">Qiania dongpingensis</name>
    <dbReference type="NCBI Taxonomy" id="2763669"/>
    <lineage>
        <taxon>Bacteria</taxon>
        <taxon>Bacillati</taxon>
        <taxon>Bacillota</taxon>
        <taxon>Clostridia</taxon>
        <taxon>Lachnospirales</taxon>
        <taxon>Lachnospiraceae</taxon>
        <taxon>Qiania</taxon>
    </lineage>
</organism>
<dbReference type="Pfam" id="PF00583">
    <property type="entry name" value="Acetyltransf_1"/>
    <property type="match status" value="1"/>
</dbReference>
<dbReference type="Proteomes" id="UP000515823">
    <property type="component" value="Chromosome"/>
</dbReference>
<protein>
    <submittedName>
        <fullName evidence="2">GNAT family N-acetyltransferase</fullName>
    </submittedName>
</protein>
<accession>A0A7G9G694</accession>
<dbReference type="InterPro" id="IPR000182">
    <property type="entry name" value="GNAT_dom"/>
</dbReference>
<reference evidence="2 3" key="1">
    <citation type="submission" date="2020-08" db="EMBL/GenBank/DDBJ databases">
        <authorList>
            <person name="Liu C."/>
            <person name="Sun Q."/>
        </authorList>
    </citation>
    <scope>NUCLEOTIDE SEQUENCE [LARGE SCALE GENOMIC DNA]</scope>
    <source>
        <strain evidence="2 3">NSJ-38</strain>
    </source>
</reference>
<evidence type="ECO:0000313" key="3">
    <source>
        <dbReference type="Proteomes" id="UP000515823"/>
    </source>
</evidence>
<dbReference type="KEGG" id="qdo:H9Q78_04085"/>
<dbReference type="Gene3D" id="3.40.630.30">
    <property type="match status" value="1"/>
</dbReference>
<dbReference type="GO" id="GO:0016747">
    <property type="term" value="F:acyltransferase activity, transferring groups other than amino-acyl groups"/>
    <property type="evidence" value="ECO:0007669"/>
    <property type="project" value="InterPro"/>
</dbReference>
<name>A0A7G9G694_9FIRM</name>